<dbReference type="AlphaFoldDB" id="A0A918MJZ0"/>
<dbReference type="GO" id="GO:0016747">
    <property type="term" value="F:acyltransferase activity, transferring groups other than amino-acyl groups"/>
    <property type="evidence" value="ECO:0007669"/>
    <property type="project" value="InterPro"/>
</dbReference>
<evidence type="ECO:0000313" key="4">
    <source>
        <dbReference type="Proteomes" id="UP000634668"/>
    </source>
</evidence>
<dbReference type="Pfam" id="PF00583">
    <property type="entry name" value="Acetyltransf_1"/>
    <property type="match status" value="1"/>
</dbReference>
<dbReference type="Gene3D" id="3.40.630.30">
    <property type="match status" value="1"/>
</dbReference>
<reference evidence="3" key="1">
    <citation type="journal article" date="2014" name="Int. J. Syst. Evol. Microbiol.">
        <title>Complete genome sequence of Corynebacterium casei LMG S-19264T (=DSM 44701T), isolated from a smear-ripened cheese.</title>
        <authorList>
            <consortium name="US DOE Joint Genome Institute (JGI-PGF)"/>
            <person name="Walter F."/>
            <person name="Albersmeier A."/>
            <person name="Kalinowski J."/>
            <person name="Ruckert C."/>
        </authorList>
    </citation>
    <scope>NUCLEOTIDE SEQUENCE</scope>
    <source>
        <strain evidence="3">KCTC 12113</strain>
    </source>
</reference>
<dbReference type="PROSITE" id="PS51186">
    <property type="entry name" value="GNAT"/>
    <property type="match status" value="1"/>
</dbReference>
<dbReference type="Gene3D" id="3.60.110.10">
    <property type="entry name" value="Carbon-nitrogen hydrolase"/>
    <property type="match status" value="1"/>
</dbReference>
<keyword evidence="4" id="KW-1185">Reference proteome</keyword>
<protein>
    <submittedName>
        <fullName evidence="3">Carbon-nitrogen hydrolase</fullName>
    </submittedName>
</protein>
<evidence type="ECO:0000313" key="3">
    <source>
        <dbReference type="EMBL" id="GGW33492.1"/>
    </source>
</evidence>
<dbReference type="SUPFAM" id="SSF56317">
    <property type="entry name" value="Carbon-nitrogen hydrolase"/>
    <property type="match status" value="1"/>
</dbReference>
<dbReference type="InterPro" id="IPR000182">
    <property type="entry name" value="GNAT_dom"/>
</dbReference>
<dbReference type="PANTHER" id="PTHR23088">
    <property type="entry name" value="NITRILASE-RELATED"/>
    <property type="match status" value="1"/>
</dbReference>
<gene>
    <name evidence="3" type="ORF">GCM10007383_18220</name>
</gene>
<dbReference type="RefSeq" id="WP_026812855.1">
    <property type="nucleotide sequence ID" value="NZ_BMWP01000010.1"/>
</dbReference>
<reference evidence="3" key="2">
    <citation type="submission" date="2020-09" db="EMBL/GenBank/DDBJ databases">
        <authorList>
            <person name="Sun Q."/>
            <person name="Kim S."/>
        </authorList>
    </citation>
    <scope>NUCLEOTIDE SEQUENCE</scope>
    <source>
        <strain evidence="3">KCTC 12113</strain>
    </source>
</reference>
<dbReference type="CDD" id="cd07574">
    <property type="entry name" value="nitrilase_Rim1_like"/>
    <property type="match status" value="1"/>
</dbReference>
<dbReference type="EMBL" id="BMWP01000010">
    <property type="protein sequence ID" value="GGW33492.1"/>
    <property type="molecule type" value="Genomic_DNA"/>
</dbReference>
<dbReference type="CDD" id="cd04301">
    <property type="entry name" value="NAT_SF"/>
    <property type="match status" value="1"/>
</dbReference>
<dbReference type="GO" id="GO:0016787">
    <property type="term" value="F:hydrolase activity"/>
    <property type="evidence" value="ECO:0007669"/>
    <property type="project" value="UniProtKB-KW"/>
</dbReference>
<evidence type="ECO:0000259" key="2">
    <source>
        <dbReference type="PROSITE" id="PS51186"/>
    </source>
</evidence>
<organism evidence="3 4">
    <name type="scientific">Arenibacter certesii</name>
    <dbReference type="NCBI Taxonomy" id="228955"/>
    <lineage>
        <taxon>Bacteria</taxon>
        <taxon>Pseudomonadati</taxon>
        <taxon>Bacteroidota</taxon>
        <taxon>Flavobacteriia</taxon>
        <taxon>Flavobacteriales</taxon>
        <taxon>Flavobacteriaceae</taxon>
        <taxon>Arenibacter</taxon>
    </lineage>
</organism>
<dbReference type="PANTHER" id="PTHR23088:SF50">
    <property type="entry name" value="HYDROLASE YHCX"/>
    <property type="match status" value="1"/>
</dbReference>
<dbReference type="PROSITE" id="PS50263">
    <property type="entry name" value="CN_HYDROLASE"/>
    <property type="match status" value="1"/>
</dbReference>
<feature type="domain" description="N-acetyltransferase" evidence="2">
    <location>
        <begin position="13"/>
        <end position="213"/>
    </location>
</feature>
<proteinExistence type="predicted"/>
<comment type="caution">
    <text evidence="3">The sequence shown here is derived from an EMBL/GenBank/DDBJ whole genome shotgun (WGS) entry which is preliminary data.</text>
</comment>
<feature type="domain" description="CN hydrolase" evidence="1">
    <location>
        <begin position="229"/>
        <end position="484"/>
    </location>
</feature>
<dbReference type="InterPro" id="IPR036526">
    <property type="entry name" value="C-N_Hydrolase_sf"/>
</dbReference>
<dbReference type="InterPro" id="IPR003010">
    <property type="entry name" value="C-N_Hydrolase"/>
</dbReference>
<dbReference type="Pfam" id="PF00795">
    <property type="entry name" value="CN_hydrolase"/>
    <property type="match status" value="1"/>
</dbReference>
<name>A0A918MJZ0_9FLAO</name>
<accession>A0A918MJZ0</accession>
<dbReference type="InterPro" id="IPR016181">
    <property type="entry name" value="Acyl_CoA_acyltransferase"/>
</dbReference>
<sequence>MDNKINIEDIENIELSYLGLDDYQELKSAMIASYTTMPQSYWREHQIETLINQFQEGQVVIKVNNQIAGCALSIIINYNDFDNQHTYQQITGDYSFNTHTADGDILYGIDVFIKPEYRGMRLGRRLYDYRKDLCERLNLKGVAFGGRIPNYHKYMDTLTPKAYIEKVKSKEIHDPVLNFQISNDFHPTRILKNYLEGDAASNDYAVLLKWDNIYYEKVNKNPSTNKRVVRLGLIQWQMRAYKNLDDVLQQAEFFIDSVSGYRSDFALFPEFFNAPLMAEDNHLSESEAIRKLAMHTATIVQKFSELAISYNINIIAGSMPEMKDGKLYNVGYLCKRDGTKERYEKLHVTPDEERVWGMQGGNQLKTFDTDCGKIGILICYDSEFPELSRLLADEGMDILFIPFLTDTQNGYSRVRYCAQARAIENECYVAIAGSVGNLPKVHNMDIQYAQSMVFTPCDFAFPANGIKAEATPNTEMILIVDLDLDLLTELNQFGSVRNLKDRRKDLFDLRKLNT</sequence>
<evidence type="ECO:0000259" key="1">
    <source>
        <dbReference type="PROSITE" id="PS50263"/>
    </source>
</evidence>
<keyword evidence="3" id="KW-0378">Hydrolase</keyword>
<dbReference type="Proteomes" id="UP000634668">
    <property type="component" value="Unassembled WGS sequence"/>
</dbReference>
<dbReference type="SUPFAM" id="SSF55729">
    <property type="entry name" value="Acyl-CoA N-acyltransferases (Nat)"/>
    <property type="match status" value="1"/>
</dbReference>